<name>A0A4U6XP91_9PEZI</name>
<feature type="compositionally biased region" description="Basic and acidic residues" evidence="2">
    <location>
        <begin position="120"/>
        <end position="129"/>
    </location>
</feature>
<dbReference type="Pfam" id="PF00568">
    <property type="entry name" value="WH1"/>
    <property type="match status" value="1"/>
</dbReference>
<dbReference type="CDD" id="cd01205">
    <property type="entry name" value="EVH1_WASP-like"/>
    <property type="match status" value="1"/>
</dbReference>
<feature type="compositionally biased region" description="Pro residues" evidence="2">
    <location>
        <begin position="288"/>
        <end position="306"/>
    </location>
</feature>
<dbReference type="EMBL" id="PJEX01000043">
    <property type="protein sequence ID" value="TKW57399.1"/>
    <property type="molecule type" value="Genomic_DNA"/>
</dbReference>
<dbReference type="InterPro" id="IPR000697">
    <property type="entry name" value="WH1/EVH1_dom"/>
</dbReference>
<dbReference type="InterPro" id="IPR033927">
    <property type="entry name" value="WASPfam_EVH1"/>
</dbReference>
<dbReference type="AlphaFoldDB" id="A0A4U6XP91"/>
<evidence type="ECO:0000256" key="2">
    <source>
        <dbReference type="SAM" id="MobiDB-lite"/>
    </source>
</evidence>
<feature type="region of interest" description="Disordered" evidence="2">
    <location>
        <begin position="120"/>
        <end position="185"/>
    </location>
</feature>
<feature type="compositionally biased region" description="Pro residues" evidence="2">
    <location>
        <begin position="246"/>
        <end position="257"/>
    </location>
</feature>
<organism evidence="4 5">
    <name type="scientific">Colletotrichum tanaceti</name>
    <dbReference type="NCBI Taxonomy" id="1306861"/>
    <lineage>
        <taxon>Eukaryota</taxon>
        <taxon>Fungi</taxon>
        <taxon>Dikarya</taxon>
        <taxon>Ascomycota</taxon>
        <taxon>Pezizomycotina</taxon>
        <taxon>Sordariomycetes</taxon>
        <taxon>Hypocreomycetidae</taxon>
        <taxon>Glomerellales</taxon>
        <taxon>Glomerellaceae</taxon>
        <taxon>Colletotrichum</taxon>
        <taxon>Colletotrichum destructivum species complex</taxon>
    </lineage>
</organism>
<dbReference type="FunFam" id="2.30.29.30:FF:000281">
    <property type="entry name" value="Actin associated protein"/>
    <property type="match status" value="1"/>
</dbReference>
<feature type="compositionally biased region" description="Polar residues" evidence="2">
    <location>
        <begin position="417"/>
        <end position="436"/>
    </location>
</feature>
<proteinExistence type="predicted"/>
<reference evidence="4 5" key="1">
    <citation type="journal article" date="2019" name="PLoS ONE">
        <title>Comparative genome analysis indicates high evolutionary potential of pathogenicity genes in Colletotrichum tanaceti.</title>
        <authorList>
            <person name="Lelwala R.V."/>
            <person name="Korhonen P.K."/>
            <person name="Young N.D."/>
            <person name="Scott J.B."/>
            <person name="Ades P.A."/>
            <person name="Gasser R.B."/>
            <person name="Taylor P.W.J."/>
        </authorList>
    </citation>
    <scope>NUCLEOTIDE SEQUENCE [LARGE SCALE GENOMIC DNA]</scope>
    <source>
        <strain evidence="4">BRIP57314</strain>
    </source>
</reference>
<dbReference type="GO" id="GO:0030479">
    <property type="term" value="C:actin cortical patch"/>
    <property type="evidence" value="ECO:0007669"/>
    <property type="project" value="UniProtKB-ARBA"/>
</dbReference>
<dbReference type="STRING" id="1306861.A0A4U6XP91"/>
<dbReference type="PROSITE" id="PS50229">
    <property type="entry name" value="WH1"/>
    <property type="match status" value="1"/>
</dbReference>
<feature type="compositionally biased region" description="Pro residues" evidence="2">
    <location>
        <begin position="321"/>
        <end position="330"/>
    </location>
</feature>
<feature type="compositionally biased region" description="Basic and acidic residues" evidence="2">
    <location>
        <begin position="482"/>
        <end position="491"/>
    </location>
</feature>
<dbReference type="GO" id="GO:0005884">
    <property type="term" value="C:actin filament"/>
    <property type="evidence" value="ECO:0007669"/>
    <property type="project" value="TreeGrafter"/>
</dbReference>
<dbReference type="PANTHER" id="PTHR45691:SF6">
    <property type="entry name" value="PROTEIN DIAPHANOUS"/>
    <property type="match status" value="1"/>
</dbReference>
<feature type="region of interest" description="Disordered" evidence="2">
    <location>
        <begin position="232"/>
        <end position="436"/>
    </location>
</feature>
<gene>
    <name evidence="4" type="primary">LAS17</name>
    <name evidence="4" type="ORF">CTA1_352</name>
</gene>
<feature type="domain" description="WH1" evidence="3">
    <location>
        <begin position="17"/>
        <end position="129"/>
    </location>
</feature>
<dbReference type="GO" id="GO:0003779">
    <property type="term" value="F:actin binding"/>
    <property type="evidence" value="ECO:0007669"/>
    <property type="project" value="UniProtKB-ARBA"/>
</dbReference>
<evidence type="ECO:0000313" key="5">
    <source>
        <dbReference type="Proteomes" id="UP000310108"/>
    </source>
</evidence>
<accession>A0A4U6XP91</accession>
<dbReference type="GO" id="GO:0030041">
    <property type="term" value="P:actin filament polymerization"/>
    <property type="evidence" value="ECO:0007669"/>
    <property type="project" value="TreeGrafter"/>
</dbReference>
<dbReference type="GO" id="GO:0045010">
    <property type="term" value="P:actin nucleation"/>
    <property type="evidence" value="ECO:0007669"/>
    <property type="project" value="UniProtKB-ARBA"/>
</dbReference>
<dbReference type="InterPro" id="IPR051412">
    <property type="entry name" value="Formin_Homology_Diaphanous_sf"/>
</dbReference>
<protein>
    <submittedName>
        <fullName evidence="4">Proline-rich protein LAS17</fullName>
    </submittedName>
</protein>
<dbReference type="PANTHER" id="PTHR45691">
    <property type="entry name" value="PROTEIN DIAPHANOUS"/>
    <property type="match status" value="1"/>
</dbReference>
<dbReference type="Gene3D" id="2.30.29.30">
    <property type="entry name" value="Pleckstrin-homology domain (PH domain)/Phosphotyrosine-binding domain (PTB)"/>
    <property type="match status" value="1"/>
</dbReference>
<keyword evidence="1" id="KW-0597">Phosphoprotein</keyword>
<sequence>MPSVLSDDDKETVKRFVPKQTNKIQAVAVARLYVAYPNPGRWTTTGIQGAIVLSNDLVGNTYWLKMVDISSGNRGVIWDQEIYDTWSYNQDRTYFHSFEIEECLAGLSFVDEKEAKQFKKKMDEREKNASRATRSTPFGGAAQPSGHKHGLLGGLFGSRHASAPTPPDSPRSNLPHGRVSSLGSINGHKPSEFAVLDAFDPQWRENFGEDLRDKGLTDDFIKENQEFIVEFLKEEQEKLMAGTRSHPPPPPPPPPGPHSNGIEPRNARAPPPPPPPPAGGAHSDSSRVPPPPPAPRRGAAPAPPPARRSGKTEPPAVNREPTPPSEPAAPEPQRSRFAVPPPLPDAGKLAHALGGSVNSIRGPANPGPPPPPRPPKTPMQEEERPAGHRCRPATSPESSSIRGASIAAPIFKACTAASRSRQPSTSSPVASFASTPTSTITIIERAPTSASTHLSAAFANIQRASGTSFTAKAGGIKALKKVDRTQIRDRSAATVGGSSDTGPHGSGLPPNGVAPGGSGDMANALAAALQKRKEKVSRSDDERSDNDDW</sequence>
<dbReference type="SUPFAM" id="SSF50729">
    <property type="entry name" value="PH domain-like"/>
    <property type="match status" value="1"/>
</dbReference>
<feature type="region of interest" description="Disordered" evidence="2">
    <location>
        <begin position="482"/>
        <end position="549"/>
    </location>
</feature>
<comment type="caution">
    <text evidence="4">The sequence shown here is derived from an EMBL/GenBank/DDBJ whole genome shotgun (WGS) entry which is preliminary data.</text>
</comment>
<evidence type="ECO:0000313" key="4">
    <source>
        <dbReference type="EMBL" id="TKW57399.1"/>
    </source>
</evidence>
<feature type="compositionally biased region" description="Pro residues" evidence="2">
    <location>
        <begin position="269"/>
        <end position="278"/>
    </location>
</feature>
<evidence type="ECO:0000259" key="3">
    <source>
        <dbReference type="PROSITE" id="PS50229"/>
    </source>
</evidence>
<keyword evidence="5" id="KW-1185">Reference proteome</keyword>
<feature type="compositionally biased region" description="Pro residues" evidence="2">
    <location>
        <begin position="365"/>
        <end position="377"/>
    </location>
</feature>
<dbReference type="GO" id="GO:0071933">
    <property type="term" value="F:Arp2/3 complex binding"/>
    <property type="evidence" value="ECO:0007669"/>
    <property type="project" value="UniProtKB-ARBA"/>
</dbReference>
<dbReference type="Proteomes" id="UP000310108">
    <property type="component" value="Unassembled WGS sequence"/>
</dbReference>
<dbReference type="InterPro" id="IPR011993">
    <property type="entry name" value="PH-like_dom_sf"/>
</dbReference>
<evidence type="ECO:0000256" key="1">
    <source>
        <dbReference type="ARBA" id="ARBA00022553"/>
    </source>
</evidence>
<dbReference type="SMART" id="SM00461">
    <property type="entry name" value="WH1"/>
    <property type="match status" value="1"/>
</dbReference>